<gene>
    <name evidence="5" type="ORF">TWF481_004019</name>
</gene>
<dbReference type="InterPro" id="IPR013024">
    <property type="entry name" value="GGCT-like"/>
</dbReference>
<organism evidence="5 6">
    <name type="scientific">Arthrobotrys musiformis</name>
    <dbReference type="NCBI Taxonomy" id="47236"/>
    <lineage>
        <taxon>Eukaryota</taxon>
        <taxon>Fungi</taxon>
        <taxon>Dikarya</taxon>
        <taxon>Ascomycota</taxon>
        <taxon>Pezizomycotina</taxon>
        <taxon>Orbiliomycetes</taxon>
        <taxon>Orbiliales</taxon>
        <taxon>Orbiliaceae</taxon>
        <taxon>Arthrobotrys</taxon>
    </lineage>
</organism>
<dbReference type="PANTHER" id="PTHR31544:SF4">
    <property type="entry name" value="GAMMA-GLUTAMYLCYCLOTRANSFERASE-RELATED"/>
    <property type="match status" value="1"/>
</dbReference>
<dbReference type="InterPro" id="IPR009288">
    <property type="entry name" value="AIG2-like_dom"/>
</dbReference>
<reference evidence="5 6" key="1">
    <citation type="submission" date="2023-08" db="EMBL/GenBank/DDBJ databases">
        <authorList>
            <person name="Palmer J.M."/>
        </authorList>
    </citation>
    <scope>NUCLEOTIDE SEQUENCE [LARGE SCALE GENOMIC DNA]</scope>
    <source>
        <strain evidence="5 6">TWF481</strain>
    </source>
</reference>
<keyword evidence="2" id="KW-0808">Transferase</keyword>
<dbReference type="PANTHER" id="PTHR31544">
    <property type="entry name" value="AIG2-LIKE PROTEIN D"/>
    <property type="match status" value="1"/>
</dbReference>
<evidence type="ECO:0000256" key="2">
    <source>
        <dbReference type="ARBA" id="ARBA00022679"/>
    </source>
</evidence>
<protein>
    <recommendedName>
        <fullName evidence="3">Putative gamma-glutamylcyclotransferase</fullName>
    </recommendedName>
</protein>
<evidence type="ECO:0000313" key="6">
    <source>
        <dbReference type="Proteomes" id="UP001370758"/>
    </source>
</evidence>
<dbReference type="SUPFAM" id="SSF110857">
    <property type="entry name" value="Gamma-glutamyl cyclotransferase-like"/>
    <property type="match status" value="1"/>
</dbReference>
<accession>A0AAV9WK74</accession>
<dbReference type="CDD" id="cd06661">
    <property type="entry name" value="GGCT_like"/>
    <property type="match status" value="1"/>
</dbReference>
<evidence type="ECO:0000256" key="1">
    <source>
        <dbReference type="ARBA" id="ARBA00008861"/>
    </source>
</evidence>
<keyword evidence="6" id="KW-1185">Reference proteome</keyword>
<name>A0AAV9WK74_9PEZI</name>
<dbReference type="GO" id="GO:0016740">
    <property type="term" value="F:transferase activity"/>
    <property type="evidence" value="ECO:0007669"/>
    <property type="project" value="UniProtKB-KW"/>
</dbReference>
<dbReference type="Gene3D" id="3.10.490.10">
    <property type="entry name" value="Gamma-glutamyl cyclotransferase-like"/>
    <property type="match status" value="1"/>
</dbReference>
<evidence type="ECO:0000256" key="3">
    <source>
        <dbReference type="ARBA" id="ARBA00030602"/>
    </source>
</evidence>
<comment type="caution">
    <text evidence="5">The sequence shown here is derived from an EMBL/GenBank/DDBJ whole genome shotgun (WGS) entry which is preliminary data.</text>
</comment>
<dbReference type="EMBL" id="JAVHJL010000002">
    <property type="protein sequence ID" value="KAK6509260.1"/>
    <property type="molecule type" value="Genomic_DNA"/>
</dbReference>
<dbReference type="InterPro" id="IPR036568">
    <property type="entry name" value="GGCT-like_sf"/>
</dbReference>
<dbReference type="Proteomes" id="UP001370758">
    <property type="component" value="Unassembled WGS sequence"/>
</dbReference>
<dbReference type="AlphaFoldDB" id="A0AAV9WK74"/>
<feature type="domain" description="Gamma-glutamylcyclotransferase AIG2-like" evidence="4">
    <location>
        <begin position="27"/>
        <end position="137"/>
    </location>
</feature>
<sequence>MASTPSVPVDGSSANVAEPSDFEPTLLFFYGTLRIPSVLKRILKLTGDPVLTPAEVPGYKIKLWGPYPALIKCEDSTPENPSVIKGSTYKVTTKAHLDRLKTYEGANYAMEHLTIHEISPETEQKTEKQGATFVWDGLPTILKDGEFNPEEFTQS</sequence>
<evidence type="ECO:0000259" key="4">
    <source>
        <dbReference type="Pfam" id="PF06094"/>
    </source>
</evidence>
<dbReference type="Pfam" id="PF06094">
    <property type="entry name" value="GGACT"/>
    <property type="match status" value="1"/>
</dbReference>
<comment type="similarity">
    <text evidence="1">Belongs to the gamma-glutamylcyclotransferase family.</text>
</comment>
<dbReference type="InterPro" id="IPR045038">
    <property type="entry name" value="AIG2-like"/>
</dbReference>
<proteinExistence type="inferred from homology"/>
<evidence type="ECO:0000313" key="5">
    <source>
        <dbReference type="EMBL" id="KAK6509260.1"/>
    </source>
</evidence>